<keyword evidence="1" id="KW-1133">Transmembrane helix</keyword>
<dbReference type="InterPro" id="IPR045340">
    <property type="entry name" value="DUF6533"/>
</dbReference>
<feature type="transmembrane region" description="Helical" evidence="1">
    <location>
        <begin position="219"/>
        <end position="239"/>
    </location>
</feature>
<dbReference type="AlphaFoldDB" id="A0A165G066"/>
<feature type="transmembrane region" description="Helical" evidence="1">
    <location>
        <begin position="132"/>
        <end position="156"/>
    </location>
</feature>
<accession>A0A165G066</accession>
<proteinExistence type="predicted"/>
<gene>
    <name evidence="3" type="ORF">EXIGLDRAFT_838247</name>
</gene>
<feature type="transmembrane region" description="Helical" evidence="1">
    <location>
        <begin position="97"/>
        <end position="120"/>
    </location>
</feature>
<protein>
    <recommendedName>
        <fullName evidence="2">DUF6533 domain-containing protein</fullName>
    </recommendedName>
</protein>
<keyword evidence="1" id="KW-0472">Membrane</keyword>
<dbReference type="OrthoDB" id="2657950at2759"/>
<evidence type="ECO:0000256" key="1">
    <source>
        <dbReference type="SAM" id="Phobius"/>
    </source>
</evidence>
<evidence type="ECO:0000259" key="2">
    <source>
        <dbReference type="Pfam" id="PF20151"/>
    </source>
</evidence>
<feature type="transmembrane region" description="Helical" evidence="1">
    <location>
        <begin position="176"/>
        <end position="198"/>
    </location>
</feature>
<feature type="domain" description="DUF6533" evidence="2">
    <location>
        <begin position="26"/>
        <end position="68"/>
    </location>
</feature>
<evidence type="ECO:0000313" key="3">
    <source>
        <dbReference type="EMBL" id="KZV89792.1"/>
    </source>
</evidence>
<organism evidence="3 4">
    <name type="scientific">Exidia glandulosa HHB12029</name>
    <dbReference type="NCBI Taxonomy" id="1314781"/>
    <lineage>
        <taxon>Eukaryota</taxon>
        <taxon>Fungi</taxon>
        <taxon>Dikarya</taxon>
        <taxon>Basidiomycota</taxon>
        <taxon>Agaricomycotina</taxon>
        <taxon>Agaricomycetes</taxon>
        <taxon>Auriculariales</taxon>
        <taxon>Exidiaceae</taxon>
        <taxon>Exidia</taxon>
    </lineage>
</organism>
<dbReference type="EMBL" id="KV426063">
    <property type="protein sequence ID" value="KZV89792.1"/>
    <property type="molecule type" value="Genomic_DNA"/>
</dbReference>
<evidence type="ECO:0000313" key="4">
    <source>
        <dbReference type="Proteomes" id="UP000077266"/>
    </source>
</evidence>
<sequence>MADLEPYTDPAFLYPRQIWRLRKVEYVHFAAMCAFICDHAESLPEEVQLVWRARWGFGKALFLVIRYSTWPLLVLATRQLLHNPLFPSMGYIPKADIWALIILRAGLLSAIGITQIIFALRLWAIWQRARWVTITLPTLFLGVWAAEIYFLVSAIHLSGPKFVGIEYLFRIPKFGLPVWALFTAFDAVIMVLTLIKAVHHLKYRSSSTTLTKVVCRDGILYFVAVAAVSAIFPVTMNFPTLGMDMQFVLATQYSLYAIMACRTVLNLRAATTNKDSPGLPTDAWTSHSLRFQAASGGGNTNEFRSRIPVDETAAWFGHGLTEEHGSTSSILVIGFESSSN</sequence>
<feature type="transmembrane region" description="Helical" evidence="1">
    <location>
        <begin position="60"/>
        <end position="77"/>
    </location>
</feature>
<reference evidence="3 4" key="1">
    <citation type="journal article" date="2016" name="Mol. Biol. Evol.">
        <title>Comparative Genomics of Early-Diverging Mushroom-Forming Fungi Provides Insights into the Origins of Lignocellulose Decay Capabilities.</title>
        <authorList>
            <person name="Nagy L.G."/>
            <person name="Riley R."/>
            <person name="Tritt A."/>
            <person name="Adam C."/>
            <person name="Daum C."/>
            <person name="Floudas D."/>
            <person name="Sun H."/>
            <person name="Yadav J.S."/>
            <person name="Pangilinan J."/>
            <person name="Larsson K.H."/>
            <person name="Matsuura K."/>
            <person name="Barry K."/>
            <person name="Labutti K."/>
            <person name="Kuo R."/>
            <person name="Ohm R.A."/>
            <person name="Bhattacharya S.S."/>
            <person name="Shirouzu T."/>
            <person name="Yoshinaga Y."/>
            <person name="Martin F.M."/>
            <person name="Grigoriev I.V."/>
            <person name="Hibbett D.S."/>
        </authorList>
    </citation>
    <scope>NUCLEOTIDE SEQUENCE [LARGE SCALE GENOMIC DNA]</scope>
    <source>
        <strain evidence="3 4">HHB12029</strain>
    </source>
</reference>
<dbReference type="InParanoid" id="A0A165G066"/>
<keyword evidence="4" id="KW-1185">Reference proteome</keyword>
<dbReference type="Pfam" id="PF20151">
    <property type="entry name" value="DUF6533"/>
    <property type="match status" value="1"/>
</dbReference>
<keyword evidence="1" id="KW-0812">Transmembrane</keyword>
<dbReference type="Proteomes" id="UP000077266">
    <property type="component" value="Unassembled WGS sequence"/>
</dbReference>
<name>A0A165G066_EXIGL</name>